<feature type="compositionally biased region" description="Basic and acidic residues" evidence="1">
    <location>
        <begin position="383"/>
        <end position="392"/>
    </location>
</feature>
<organism evidence="3 4">
    <name type="scientific">Collinsella ureilytica</name>
    <dbReference type="NCBI Taxonomy" id="2869515"/>
    <lineage>
        <taxon>Bacteria</taxon>
        <taxon>Bacillati</taxon>
        <taxon>Actinomycetota</taxon>
        <taxon>Coriobacteriia</taxon>
        <taxon>Coriobacteriales</taxon>
        <taxon>Coriobacteriaceae</taxon>
        <taxon>Collinsella</taxon>
    </lineage>
</organism>
<evidence type="ECO:0000313" key="4">
    <source>
        <dbReference type="Proteomes" id="UP000700908"/>
    </source>
</evidence>
<keyword evidence="2" id="KW-0812">Transmembrane</keyword>
<reference evidence="3 4" key="1">
    <citation type="submission" date="2021-08" db="EMBL/GenBank/DDBJ databases">
        <title>Collinsella faecalis sp. nov. isolated from swine faeces.</title>
        <authorList>
            <person name="Oh B.S."/>
            <person name="Lee J.H."/>
        </authorList>
    </citation>
    <scope>NUCLEOTIDE SEQUENCE [LARGE SCALE GENOMIC DNA]</scope>
    <source>
        <strain evidence="3 4">AGMB00827</strain>
    </source>
</reference>
<proteinExistence type="predicted"/>
<feature type="compositionally biased region" description="Low complexity" evidence="1">
    <location>
        <begin position="265"/>
        <end position="283"/>
    </location>
</feature>
<comment type="caution">
    <text evidence="3">The sequence shown here is derived from an EMBL/GenBank/DDBJ whole genome shotgun (WGS) entry which is preliminary data.</text>
</comment>
<feature type="compositionally biased region" description="Basic and acidic residues" evidence="1">
    <location>
        <begin position="180"/>
        <end position="189"/>
    </location>
</feature>
<protein>
    <submittedName>
        <fullName evidence="3">Helix-turn-helix domain-containing protein</fullName>
    </submittedName>
</protein>
<dbReference type="Pfam" id="PF13413">
    <property type="entry name" value="HTH_25"/>
    <property type="match status" value="1"/>
</dbReference>
<dbReference type="InterPro" id="IPR050400">
    <property type="entry name" value="Bact_Cytoskel_RodZ"/>
</dbReference>
<keyword evidence="2" id="KW-1133">Transmembrane helix</keyword>
<gene>
    <name evidence="3" type="ORF">K6V98_06440</name>
</gene>
<feature type="region of interest" description="Disordered" evidence="1">
    <location>
        <begin position="156"/>
        <end position="208"/>
    </location>
</feature>
<evidence type="ECO:0000256" key="2">
    <source>
        <dbReference type="SAM" id="Phobius"/>
    </source>
</evidence>
<sequence length="405" mass="43938">MSESFGEMLLNRRRQLGLSIQQVANTIKMRPQIIEYFETDNFDAMPQRGYAQGMIASYARFLGLNPRTVVDAYFDGLYRYQHSPGASTPANFTGAMDASPRSANAGGRYLMVDTRSAGSRFAQRPPQAGYVPDSRFARDEVDERLSESEFVDRDRALTRRSPVAQSHMGSRLRSGTRGRSRGDFADRRPCSGPRAGRRPRSQRSRQTMGHRDFDIAALLSDGRVALGLLGVIAVLIILLVLLLVRGCTGARPVSAGSEPAIVAPTKSAGSTAQTTKKTSTSPETPAPAPQALPTEYQVKIVYTGKATAWVEIEIDGAYAKETGTITKGFSQTYTVKDSMTVSTDSTADVEVYRDGEKLRYDTKSSGVGKITIEVPKPPAEAQGESKDAHTSDTTDASQSDEGTAE</sequence>
<evidence type="ECO:0000256" key="1">
    <source>
        <dbReference type="SAM" id="MobiDB-lite"/>
    </source>
</evidence>
<feature type="region of interest" description="Disordered" evidence="1">
    <location>
        <begin position="362"/>
        <end position="405"/>
    </location>
</feature>
<feature type="transmembrane region" description="Helical" evidence="2">
    <location>
        <begin position="224"/>
        <end position="244"/>
    </location>
</feature>
<accession>A0ABS7MKZ7</accession>
<dbReference type="Gene3D" id="1.10.260.40">
    <property type="entry name" value="lambda repressor-like DNA-binding domains"/>
    <property type="match status" value="1"/>
</dbReference>
<name>A0ABS7MKZ7_9ACTN</name>
<evidence type="ECO:0000313" key="3">
    <source>
        <dbReference type="EMBL" id="MBY4797983.1"/>
    </source>
</evidence>
<keyword evidence="4" id="KW-1185">Reference proteome</keyword>
<dbReference type="RefSeq" id="WP_222199700.1">
    <property type="nucleotide sequence ID" value="NZ_JAIMFO010000007.1"/>
</dbReference>
<dbReference type="InterPro" id="IPR010982">
    <property type="entry name" value="Lambda_DNA-bd_dom_sf"/>
</dbReference>
<dbReference type="PANTHER" id="PTHR34475:SF1">
    <property type="entry name" value="CYTOSKELETON PROTEIN RODZ"/>
    <property type="match status" value="1"/>
</dbReference>
<keyword evidence="2" id="KW-0472">Membrane</keyword>
<feature type="compositionally biased region" description="Polar residues" evidence="1">
    <location>
        <begin position="393"/>
        <end position="405"/>
    </location>
</feature>
<dbReference type="PANTHER" id="PTHR34475">
    <property type="match status" value="1"/>
</dbReference>
<dbReference type="Proteomes" id="UP000700908">
    <property type="component" value="Unassembled WGS sequence"/>
</dbReference>
<dbReference type="EMBL" id="JAIMFO010000007">
    <property type="protein sequence ID" value="MBY4797983.1"/>
    <property type="molecule type" value="Genomic_DNA"/>
</dbReference>
<feature type="region of interest" description="Disordered" evidence="1">
    <location>
        <begin position="264"/>
        <end position="291"/>
    </location>
</feature>